<evidence type="ECO:0000256" key="6">
    <source>
        <dbReference type="ARBA" id="ARBA00022840"/>
    </source>
</evidence>
<gene>
    <name evidence="9" type="ORF">J2Z44_003573</name>
</gene>
<comment type="subcellular location">
    <subcellularLocation>
        <location evidence="1">Cell membrane</location>
        <topology evidence="1">Peripheral membrane protein</topology>
    </subcellularLocation>
</comment>
<dbReference type="PANTHER" id="PTHR43297:SF2">
    <property type="entry name" value="DIPEPTIDE TRANSPORT ATP-BINDING PROTEIN DPPD"/>
    <property type="match status" value="1"/>
</dbReference>
<dbReference type="PROSITE" id="PS00211">
    <property type="entry name" value="ABC_TRANSPORTER_1"/>
    <property type="match status" value="1"/>
</dbReference>
<dbReference type="CDD" id="cd03257">
    <property type="entry name" value="ABC_NikE_OppD_transporters"/>
    <property type="match status" value="1"/>
</dbReference>
<comment type="caution">
    <text evidence="9">The sequence shown here is derived from an EMBL/GenBank/DDBJ whole genome shotgun (WGS) entry which is preliminary data.</text>
</comment>
<evidence type="ECO:0000256" key="7">
    <source>
        <dbReference type="ARBA" id="ARBA00023136"/>
    </source>
</evidence>
<protein>
    <submittedName>
        <fullName evidence="9">Oligopeptide transport system ATP-binding protein</fullName>
    </submittedName>
</protein>
<dbReference type="SUPFAM" id="SSF52540">
    <property type="entry name" value="P-loop containing nucleoside triphosphate hydrolases"/>
    <property type="match status" value="1"/>
</dbReference>
<dbReference type="Proteomes" id="UP001519308">
    <property type="component" value="Unassembled WGS sequence"/>
</dbReference>
<sequence>MEEKIILSVKDLVIKFNLRGRVLTAIREASLDLIQGESLAIVGESGSGKSVFTKSFMGLLDGNGWIESGSIIYKEEDLSKFKTEKQWVKVRGKEIAMVFQDPMTSLNPLRTIGSQVQESVELHQGLKGEEAKKVVIEILKDVGIYNPEERYDQYPHEFSGGMRQRVVIAVAVACNPKILICDEPTTALDVTIQAQILQLLKKLQGKYKLTIVYITHDLGVVAKVADRIAVMYAGDIVEIGTSEEVFYNPQHPYTWALLSSLPQLGIKGQPLYSIKGTPPNLFNEIKGDAFAPRNPKALKIDFVERPPYFQISPTHKAKTWLLDPRAPKLEPPELIKSLREQWGRE</sequence>
<keyword evidence="5" id="KW-0547">Nucleotide-binding</keyword>
<name>A0ABS4K988_9CLOT</name>
<dbReference type="InterPro" id="IPR017871">
    <property type="entry name" value="ABC_transporter-like_CS"/>
</dbReference>
<evidence type="ECO:0000259" key="8">
    <source>
        <dbReference type="PROSITE" id="PS50893"/>
    </source>
</evidence>
<dbReference type="Pfam" id="PF08352">
    <property type="entry name" value="oligo_HPY"/>
    <property type="match status" value="1"/>
</dbReference>
<dbReference type="PROSITE" id="PS50893">
    <property type="entry name" value="ABC_TRANSPORTER_2"/>
    <property type="match status" value="1"/>
</dbReference>
<dbReference type="NCBIfam" id="TIGR01727">
    <property type="entry name" value="oligo_HPY"/>
    <property type="match status" value="1"/>
</dbReference>
<dbReference type="InterPro" id="IPR027417">
    <property type="entry name" value="P-loop_NTPase"/>
</dbReference>
<evidence type="ECO:0000256" key="4">
    <source>
        <dbReference type="ARBA" id="ARBA00022475"/>
    </source>
</evidence>
<evidence type="ECO:0000256" key="1">
    <source>
        <dbReference type="ARBA" id="ARBA00004202"/>
    </source>
</evidence>
<evidence type="ECO:0000313" key="10">
    <source>
        <dbReference type="Proteomes" id="UP001519308"/>
    </source>
</evidence>
<keyword evidence="10" id="KW-1185">Reference proteome</keyword>
<dbReference type="GO" id="GO:0005524">
    <property type="term" value="F:ATP binding"/>
    <property type="evidence" value="ECO:0007669"/>
    <property type="project" value="UniProtKB-KW"/>
</dbReference>
<dbReference type="InterPro" id="IPR003439">
    <property type="entry name" value="ABC_transporter-like_ATP-bd"/>
</dbReference>
<dbReference type="PANTHER" id="PTHR43297">
    <property type="entry name" value="OLIGOPEPTIDE TRANSPORT ATP-BINDING PROTEIN APPD"/>
    <property type="match status" value="1"/>
</dbReference>
<dbReference type="InterPro" id="IPR003593">
    <property type="entry name" value="AAA+_ATPase"/>
</dbReference>
<evidence type="ECO:0000256" key="2">
    <source>
        <dbReference type="ARBA" id="ARBA00005417"/>
    </source>
</evidence>
<comment type="similarity">
    <text evidence="2">Belongs to the ABC transporter superfamily.</text>
</comment>
<dbReference type="InterPro" id="IPR013563">
    <property type="entry name" value="Oligopep_ABC_C"/>
</dbReference>
<keyword evidence="6 9" id="KW-0067">ATP-binding</keyword>
<dbReference type="EMBL" id="JAGGLL010000036">
    <property type="protein sequence ID" value="MBP2023731.1"/>
    <property type="molecule type" value="Genomic_DNA"/>
</dbReference>
<evidence type="ECO:0000256" key="5">
    <source>
        <dbReference type="ARBA" id="ARBA00022741"/>
    </source>
</evidence>
<keyword evidence="7" id="KW-0472">Membrane</keyword>
<reference evidence="9 10" key="1">
    <citation type="submission" date="2021-03" db="EMBL/GenBank/DDBJ databases">
        <title>Genomic Encyclopedia of Type Strains, Phase IV (KMG-IV): sequencing the most valuable type-strain genomes for metagenomic binning, comparative biology and taxonomic classification.</title>
        <authorList>
            <person name="Goeker M."/>
        </authorList>
    </citation>
    <scope>NUCLEOTIDE SEQUENCE [LARGE SCALE GENOMIC DNA]</scope>
    <source>
        <strain evidence="9 10">DSM 28650</strain>
    </source>
</reference>
<evidence type="ECO:0000313" key="9">
    <source>
        <dbReference type="EMBL" id="MBP2023731.1"/>
    </source>
</evidence>
<dbReference type="RefSeq" id="WP_021285162.1">
    <property type="nucleotide sequence ID" value="NZ_JAGGLL010000036.1"/>
</dbReference>
<evidence type="ECO:0000256" key="3">
    <source>
        <dbReference type="ARBA" id="ARBA00022448"/>
    </source>
</evidence>
<proteinExistence type="inferred from homology"/>
<dbReference type="InterPro" id="IPR050388">
    <property type="entry name" value="ABC_Ni/Peptide_Import"/>
</dbReference>
<keyword evidence="4" id="KW-1003">Cell membrane</keyword>
<dbReference type="Gene3D" id="3.40.50.300">
    <property type="entry name" value="P-loop containing nucleotide triphosphate hydrolases"/>
    <property type="match status" value="1"/>
</dbReference>
<accession>A0ABS4K988</accession>
<dbReference type="Pfam" id="PF00005">
    <property type="entry name" value="ABC_tran"/>
    <property type="match status" value="1"/>
</dbReference>
<feature type="domain" description="ABC transporter" evidence="8">
    <location>
        <begin position="7"/>
        <end position="258"/>
    </location>
</feature>
<keyword evidence="3" id="KW-0813">Transport</keyword>
<dbReference type="SMART" id="SM00382">
    <property type="entry name" value="AAA"/>
    <property type="match status" value="1"/>
</dbReference>
<organism evidence="9 10">
    <name type="scientific">Clostridium punense</name>
    <dbReference type="NCBI Taxonomy" id="1054297"/>
    <lineage>
        <taxon>Bacteria</taxon>
        <taxon>Bacillati</taxon>
        <taxon>Bacillota</taxon>
        <taxon>Clostridia</taxon>
        <taxon>Eubacteriales</taxon>
        <taxon>Clostridiaceae</taxon>
        <taxon>Clostridium</taxon>
    </lineage>
</organism>